<organism evidence="1 2">
    <name type="scientific">Rhizobium rhizogenes (strain K84 / ATCC BAA-868)</name>
    <name type="common">Agrobacterium radiobacter</name>
    <dbReference type="NCBI Taxonomy" id="311403"/>
    <lineage>
        <taxon>Bacteria</taxon>
        <taxon>Pseudomonadati</taxon>
        <taxon>Pseudomonadota</taxon>
        <taxon>Alphaproteobacteria</taxon>
        <taxon>Hyphomicrobiales</taxon>
        <taxon>Rhizobiaceae</taxon>
        <taxon>Rhizobium/Agrobacterium group</taxon>
        <taxon>Rhizobium</taxon>
    </lineage>
</organism>
<evidence type="ECO:0000313" key="2">
    <source>
        <dbReference type="Proteomes" id="UP000001600"/>
    </source>
</evidence>
<proteinExistence type="predicted"/>
<dbReference type="STRING" id="311403.Arad_7157"/>
<evidence type="ECO:0000313" key="1">
    <source>
        <dbReference type="EMBL" id="ACM28720.1"/>
    </source>
</evidence>
<dbReference type="HOGENOM" id="CLU_2566235_0_0_5"/>
<sequence>MRFLLAKHVGMSISEKQRARWVQLMLTSAREVGIPEYAVATFGQYLEGTSRSTMAFSNVSPVAALAQLGYVEAPKPLVDEH</sequence>
<dbReference type="Proteomes" id="UP000001600">
    <property type="component" value="Chromosome 2"/>
</dbReference>
<accession>B9JM06</accession>
<dbReference type="InterPro" id="IPR012292">
    <property type="entry name" value="Globin/Proto"/>
</dbReference>
<gene>
    <name evidence="1" type="ordered locus">Arad_7157</name>
</gene>
<dbReference type="AlphaFoldDB" id="B9JM06"/>
<dbReference type="GO" id="GO:0020037">
    <property type="term" value="F:heme binding"/>
    <property type="evidence" value="ECO:0007669"/>
    <property type="project" value="InterPro"/>
</dbReference>
<dbReference type="EMBL" id="CP000629">
    <property type="protein sequence ID" value="ACM28720.1"/>
    <property type="molecule type" value="Genomic_DNA"/>
</dbReference>
<dbReference type="KEGG" id="ara:Arad_7157"/>
<dbReference type="SUPFAM" id="SSF46458">
    <property type="entry name" value="Globin-like"/>
    <property type="match status" value="1"/>
</dbReference>
<name>B9JM06_RHIR8</name>
<dbReference type="InterPro" id="IPR009050">
    <property type="entry name" value="Globin-like_sf"/>
</dbReference>
<protein>
    <submittedName>
        <fullName evidence="1">Uncharacterized protein</fullName>
    </submittedName>
</protein>
<dbReference type="GO" id="GO:0019825">
    <property type="term" value="F:oxygen binding"/>
    <property type="evidence" value="ECO:0007669"/>
    <property type="project" value="InterPro"/>
</dbReference>
<reference evidence="1 2" key="1">
    <citation type="journal article" date="2009" name="J. Bacteriol.">
        <title>Genome sequences of three Agrobacterium biovars help elucidate the evolution of multichromosome genomes in bacteria.</title>
        <authorList>
            <person name="Slater S.C."/>
            <person name="Goldman B.S."/>
            <person name="Goodner B."/>
            <person name="Setubal J.C."/>
            <person name="Farrand S.K."/>
            <person name="Nester E.W."/>
            <person name="Burr T.J."/>
            <person name="Banta L."/>
            <person name="Dickerman A.W."/>
            <person name="Paulsen I."/>
            <person name="Otten L."/>
            <person name="Suen G."/>
            <person name="Welch R."/>
            <person name="Almeida N.F."/>
            <person name="Arnold F."/>
            <person name="Burton O.T."/>
            <person name="Du Z."/>
            <person name="Ewing A."/>
            <person name="Godsy E."/>
            <person name="Heisel S."/>
            <person name="Houmiel K.L."/>
            <person name="Jhaveri J."/>
            <person name="Lu J."/>
            <person name="Miller N.M."/>
            <person name="Norton S."/>
            <person name="Chen Q."/>
            <person name="Phoolcharoen W."/>
            <person name="Ohlin V."/>
            <person name="Ondrusek D."/>
            <person name="Pride N."/>
            <person name="Stricklin S.L."/>
            <person name="Sun J."/>
            <person name="Wheeler C."/>
            <person name="Wilson L."/>
            <person name="Zhu H."/>
            <person name="Wood D.W."/>
        </authorList>
    </citation>
    <scope>NUCLEOTIDE SEQUENCE [LARGE SCALE GENOMIC DNA]</scope>
    <source>
        <strain evidence="2">K84 / ATCC BAA-868</strain>
    </source>
</reference>
<dbReference type="Gene3D" id="1.10.490.10">
    <property type="entry name" value="Globins"/>
    <property type="match status" value="1"/>
</dbReference>